<dbReference type="Pfam" id="PF13672">
    <property type="entry name" value="PP2C_2"/>
    <property type="match status" value="1"/>
</dbReference>
<sequence>MQVEVAARSHVGLVRSINQDGYAIHMDLEPLKAALLADGMGGHRAGEVASQLAIDVIGRQLHSSTGPAGQRLLEAIREANRVVYERSHDPSATDLAGMGTTVVAALFDEREIWVGHIGDSRAYLIAGAAIRQLTDDHSLVNELRKSGELSEAESRVHPRRNVLTRALGMEPRVEVDIARVSWEAGGILLLCSDGLSNMVEEGEILETMRVGTVPLEGRLDRLIEAALGRGGPDNITVVAVEHGAPGERGDRL</sequence>
<dbReference type="EMBL" id="LR792683">
    <property type="protein sequence ID" value="CAB3393596.1"/>
    <property type="molecule type" value="Genomic_DNA"/>
</dbReference>
<proteinExistence type="predicted"/>
<dbReference type="InterPro" id="IPR036457">
    <property type="entry name" value="PPM-type-like_dom_sf"/>
</dbReference>
<dbReference type="RefSeq" id="WP_013075427.1">
    <property type="nucleotide sequence ID" value="NZ_CP024955.1"/>
</dbReference>
<dbReference type="KEGG" id="kyr:CVV65_09275"/>
<reference evidence="3 5" key="3">
    <citation type="submission" date="2020-04" db="EMBL/GenBank/DDBJ databases">
        <authorList>
            <person name="Hogendoorn C."/>
        </authorList>
    </citation>
    <scope>NUCLEOTIDE SEQUENCE [LARGE SCALE GENOMIC DNA]</scope>
    <source>
        <strain evidence="3">COOX1</strain>
    </source>
</reference>
<dbReference type="SMART" id="SM00332">
    <property type="entry name" value="PP2Cc"/>
    <property type="match status" value="1"/>
</dbReference>
<dbReference type="PANTHER" id="PTHR47992">
    <property type="entry name" value="PROTEIN PHOSPHATASE"/>
    <property type="match status" value="1"/>
</dbReference>
<dbReference type="AlphaFoldDB" id="A0A2K8N720"/>
<keyword evidence="4" id="KW-1185">Reference proteome</keyword>
<dbReference type="Proteomes" id="UP000231932">
    <property type="component" value="Chromosome"/>
</dbReference>
<dbReference type="SUPFAM" id="SSF81606">
    <property type="entry name" value="PP2C-like"/>
    <property type="match status" value="1"/>
</dbReference>
<dbReference type="SMART" id="SM00331">
    <property type="entry name" value="PP2C_SIG"/>
    <property type="match status" value="1"/>
</dbReference>
<feature type="domain" description="PPM-type phosphatase" evidence="1">
    <location>
        <begin position="4"/>
        <end position="242"/>
    </location>
</feature>
<dbReference type="Gene3D" id="3.60.40.10">
    <property type="entry name" value="PPM-type phosphatase domain"/>
    <property type="match status" value="1"/>
</dbReference>
<gene>
    <name evidence="3" type="ORF">COOX1_1988</name>
    <name evidence="2" type="ORF">CVV65_09275</name>
</gene>
<name>A0A2K8N720_9BACL</name>
<evidence type="ECO:0000313" key="3">
    <source>
        <dbReference type="EMBL" id="CAB3393596.1"/>
    </source>
</evidence>
<reference evidence="2" key="2">
    <citation type="journal article" date="2018" name="Genome Announc.">
        <title>Complete Genome Sequence of Kyrpidia sp. Strain EA-1, a Thermophilic Knallgas Bacterium, Isolated from the Azores.</title>
        <authorList>
            <person name="Reiner J.E."/>
            <person name="Lapp C.J."/>
            <person name="Bunk B."/>
            <person name="Sproer C."/>
            <person name="Overmann J."/>
            <person name="Gescher J."/>
        </authorList>
    </citation>
    <scope>NUCLEOTIDE SEQUENCE</scope>
    <source>
        <strain evidence="2">EA-1</strain>
    </source>
</reference>
<dbReference type="OrthoDB" id="9801841at2"/>
<evidence type="ECO:0000259" key="1">
    <source>
        <dbReference type="PROSITE" id="PS51746"/>
    </source>
</evidence>
<dbReference type="InterPro" id="IPR001932">
    <property type="entry name" value="PPM-type_phosphatase-like_dom"/>
</dbReference>
<reference evidence="4" key="1">
    <citation type="submission" date="2017-11" db="EMBL/GenBank/DDBJ databases">
        <title>Complete Genome Sequence of Kyrpidia sp. Strain EA-1, a thermophilic, hydrogen-oxidizing Bacterium, isolated from the Azores.</title>
        <authorList>
            <person name="Reiner J.E."/>
            <person name="Lapp C.J."/>
            <person name="Bunk B."/>
            <person name="Gescher J."/>
        </authorList>
    </citation>
    <scope>NUCLEOTIDE SEQUENCE [LARGE SCALE GENOMIC DNA]</scope>
    <source>
        <strain evidence="4">EA-1</strain>
    </source>
</reference>
<evidence type="ECO:0000313" key="4">
    <source>
        <dbReference type="Proteomes" id="UP000231932"/>
    </source>
</evidence>
<dbReference type="PROSITE" id="PS51746">
    <property type="entry name" value="PPM_2"/>
    <property type="match status" value="1"/>
</dbReference>
<dbReference type="GO" id="GO:0004722">
    <property type="term" value="F:protein serine/threonine phosphatase activity"/>
    <property type="evidence" value="ECO:0007669"/>
    <property type="project" value="InterPro"/>
</dbReference>
<evidence type="ECO:0000313" key="2">
    <source>
        <dbReference type="EMBL" id="ATY85093.1"/>
    </source>
</evidence>
<dbReference type="Proteomes" id="UP000502196">
    <property type="component" value="Chromosome"/>
</dbReference>
<dbReference type="CDD" id="cd00143">
    <property type="entry name" value="PP2Cc"/>
    <property type="match status" value="1"/>
</dbReference>
<dbReference type="NCBIfam" id="NF033484">
    <property type="entry name" value="Stp1_PP2C_phos"/>
    <property type="match status" value="1"/>
</dbReference>
<protein>
    <submittedName>
        <fullName evidence="2">Serine/threonine-protein phosphatase</fullName>
    </submittedName>
</protein>
<accession>A0A2K8N720</accession>
<evidence type="ECO:0000313" key="5">
    <source>
        <dbReference type="Proteomes" id="UP000502196"/>
    </source>
</evidence>
<organism evidence="2 4">
    <name type="scientific">Kyrpidia spormannii</name>
    <dbReference type="NCBI Taxonomy" id="2055160"/>
    <lineage>
        <taxon>Bacteria</taxon>
        <taxon>Bacillati</taxon>
        <taxon>Bacillota</taxon>
        <taxon>Bacilli</taxon>
        <taxon>Bacillales</taxon>
        <taxon>Alicyclobacillaceae</taxon>
        <taxon>Kyrpidia</taxon>
    </lineage>
</organism>
<dbReference type="EMBL" id="CP024955">
    <property type="protein sequence ID" value="ATY85093.1"/>
    <property type="molecule type" value="Genomic_DNA"/>
</dbReference>
<dbReference type="InterPro" id="IPR015655">
    <property type="entry name" value="PP2C"/>
</dbReference>